<name>A0ABQ9M4U9_HEVBR</name>
<keyword evidence="3" id="KW-1185">Reference proteome</keyword>
<evidence type="ECO:0000313" key="2">
    <source>
        <dbReference type="EMBL" id="KAJ9175226.1"/>
    </source>
</evidence>
<accession>A0ABQ9M4U9</accession>
<dbReference type="Proteomes" id="UP001174677">
    <property type="component" value="Chromosome 8"/>
</dbReference>
<feature type="signal peptide" evidence="1">
    <location>
        <begin position="1"/>
        <end position="24"/>
    </location>
</feature>
<evidence type="ECO:0000313" key="3">
    <source>
        <dbReference type="Proteomes" id="UP001174677"/>
    </source>
</evidence>
<dbReference type="PANTHER" id="PTHR33321">
    <property type="match status" value="1"/>
</dbReference>
<dbReference type="InterPro" id="IPR007541">
    <property type="entry name" value="Uncharacterised_BSP"/>
</dbReference>
<proteinExistence type="predicted"/>
<dbReference type="Pfam" id="PF04450">
    <property type="entry name" value="BSP"/>
    <property type="match status" value="1"/>
</dbReference>
<feature type="chain" id="PRO_5045239504" description="Basic secretory protease" evidence="1">
    <location>
        <begin position="25"/>
        <end position="232"/>
    </location>
</feature>
<organism evidence="2 3">
    <name type="scientific">Hevea brasiliensis</name>
    <name type="common">Para rubber tree</name>
    <name type="synonym">Siphonia brasiliensis</name>
    <dbReference type="NCBI Taxonomy" id="3981"/>
    <lineage>
        <taxon>Eukaryota</taxon>
        <taxon>Viridiplantae</taxon>
        <taxon>Streptophyta</taxon>
        <taxon>Embryophyta</taxon>
        <taxon>Tracheophyta</taxon>
        <taxon>Spermatophyta</taxon>
        <taxon>Magnoliopsida</taxon>
        <taxon>eudicotyledons</taxon>
        <taxon>Gunneridae</taxon>
        <taxon>Pentapetalae</taxon>
        <taxon>rosids</taxon>
        <taxon>fabids</taxon>
        <taxon>Malpighiales</taxon>
        <taxon>Euphorbiaceae</taxon>
        <taxon>Crotonoideae</taxon>
        <taxon>Micrandreae</taxon>
        <taxon>Hevea</taxon>
    </lineage>
</organism>
<evidence type="ECO:0008006" key="4">
    <source>
        <dbReference type="Google" id="ProtNLM"/>
    </source>
</evidence>
<dbReference type="EMBL" id="JARPOI010000008">
    <property type="protein sequence ID" value="KAJ9175226.1"/>
    <property type="molecule type" value="Genomic_DNA"/>
</dbReference>
<reference evidence="2 3" key="1">
    <citation type="journal article" date="2023" name="Plant Biotechnol. J.">
        <title>Chromosome-level wild Hevea brasiliensis genome provides new tools for genomic-assisted breeding and valuable loci to elevate rubber yield.</title>
        <authorList>
            <person name="Cheng H."/>
            <person name="Song X."/>
            <person name="Hu Y."/>
            <person name="Wu T."/>
            <person name="Yang Q."/>
            <person name="An Z."/>
            <person name="Feng S."/>
            <person name="Deng Z."/>
            <person name="Wu W."/>
            <person name="Zeng X."/>
            <person name="Tu M."/>
            <person name="Wang X."/>
            <person name="Huang H."/>
        </authorList>
    </citation>
    <scope>NUCLEOTIDE SEQUENCE [LARGE SCALE GENOMIC DNA]</scope>
    <source>
        <strain evidence="2">MT/VB/25A 57/8</strain>
    </source>
</reference>
<gene>
    <name evidence="2" type="ORF">P3X46_013803</name>
</gene>
<evidence type="ECO:0000256" key="1">
    <source>
        <dbReference type="SAM" id="SignalP"/>
    </source>
</evidence>
<comment type="caution">
    <text evidence="2">The sequence shown here is derived from an EMBL/GenBank/DDBJ whole genome shotgun (WGS) entry which is preliminary data.</text>
</comment>
<protein>
    <recommendedName>
        <fullName evidence="4">Basic secretory protease</fullName>
    </recommendedName>
</protein>
<keyword evidence="1" id="KW-0732">Signal</keyword>
<sequence>MARLLSIFFLSFVLTLKTFHGIQAVEYIVTNRAPTTPGGIKFNNELGVEYTKQTMALASDFIWSLFQQNTEADRKNVPRVSLFLDDLGDDEIAKTGNNEISVGDNFIEKIQGDIKPDFNGVVYHEMTHVWQWDGSAGNKAPSHVIEGIADFVRLKANYVPQGWAQPGDGNNWNDSYSYTARFLDYCNDLRNGFVAELNKKMRDTYSDEFFVELLGKPVDQLWNEYKARYGKN</sequence>
<dbReference type="PANTHER" id="PTHR33321:SF21">
    <property type="entry name" value="BASIC SECRETORY PROTEASE"/>
    <property type="match status" value="1"/>
</dbReference>